<name>A0AAV5C1F3_ELECO</name>
<dbReference type="AlphaFoldDB" id="A0AAV5C1F3"/>
<dbReference type="EMBL" id="BQKI01000003">
    <property type="protein sequence ID" value="GJM91628.1"/>
    <property type="molecule type" value="Genomic_DNA"/>
</dbReference>
<comment type="caution">
    <text evidence="1">The sequence shown here is derived from an EMBL/GenBank/DDBJ whole genome shotgun (WGS) entry which is preliminary data.</text>
</comment>
<sequence>MNSSKDESAARCRSFSSNFLKSLRGFRPHLMSLGLTILKCSQHKSGSARGSS</sequence>
<reference evidence="1" key="2">
    <citation type="submission" date="2021-12" db="EMBL/GenBank/DDBJ databases">
        <title>Resequencing data analysis of finger millet.</title>
        <authorList>
            <person name="Hatakeyama M."/>
            <person name="Aluri S."/>
            <person name="Balachadran M.T."/>
            <person name="Sivarajan S.R."/>
            <person name="Poveda L."/>
            <person name="Shimizu-Inatsugi R."/>
            <person name="Schlapbach R."/>
            <person name="Sreeman S.M."/>
            <person name="Shimizu K.K."/>
        </authorList>
    </citation>
    <scope>NUCLEOTIDE SEQUENCE</scope>
</reference>
<protein>
    <submittedName>
        <fullName evidence="1">Uncharacterized protein</fullName>
    </submittedName>
</protein>
<evidence type="ECO:0000313" key="1">
    <source>
        <dbReference type="EMBL" id="GJM91628.1"/>
    </source>
</evidence>
<dbReference type="Proteomes" id="UP001054889">
    <property type="component" value="Unassembled WGS sequence"/>
</dbReference>
<reference evidence="1" key="1">
    <citation type="journal article" date="2018" name="DNA Res.">
        <title>Multiple hybrid de novo genome assembly of finger millet, an orphan allotetraploid crop.</title>
        <authorList>
            <person name="Hatakeyama M."/>
            <person name="Aluri S."/>
            <person name="Balachadran M.T."/>
            <person name="Sivarajan S.R."/>
            <person name="Patrignani A."/>
            <person name="Gruter S."/>
            <person name="Poveda L."/>
            <person name="Shimizu-Inatsugi R."/>
            <person name="Baeten J."/>
            <person name="Francoijs K.J."/>
            <person name="Nataraja K.N."/>
            <person name="Reddy Y.A.N."/>
            <person name="Phadnis S."/>
            <person name="Ravikumar R.L."/>
            <person name="Schlapbach R."/>
            <person name="Sreeman S.M."/>
            <person name="Shimizu K.K."/>
        </authorList>
    </citation>
    <scope>NUCLEOTIDE SEQUENCE</scope>
</reference>
<accession>A0AAV5C1F3</accession>
<evidence type="ECO:0000313" key="2">
    <source>
        <dbReference type="Proteomes" id="UP001054889"/>
    </source>
</evidence>
<proteinExistence type="predicted"/>
<gene>
    <name evidence="1" type="primary">ga08024</name>
    <name evidence="1" type="ORF">PR202_ga08024</name>
</gene>
<organism evidence="1 2">
    <name type="scientific">Eleusine coracana subsp. coracana</name>
    <dbReference type="NCBI Taxonomy" id="191504"/>
    <lineage>
        <taxon>Eukaryota</taxon>
        <taxon>Viridiplantae</taxon>
        <taxon>Streptophyta</taxon>
        <taxon>Embryophyta</taxon>
        <taxon>Tracheophyta</taxon>
        <taxon>Spermatophyta</taxon>
        <taxon>Magnoliopsida</taxon>
        <taxon>Liliopsida</taxon>
        <taxon>Poales</taxon>
        <taxon>Poaceae</taxon>
        <taxon>PACMAD clade</taxon>
        <taxon>Chloridoideae</taxon>
        <taxon>Cynodonteae</taxon>
        <taxon>Eleusininae</taxon>
        <taxon>Eleusine</taxon>
    </lineage>
</organism>
<keyword evidence="2" id="KW-1185">Reference proteome</keyword>